<accession>A0ABR1SXN4</accession>
<evidence type="ECO:0000313" key="1">
    <source>
        <dbReference type="EMBL" id="KAK8039085.1"/>
    </source>
</evidence>
<reference evidence="1 2" key="1">
    <citation type="submission" date="2023-01" db="EMBL/GenBank/DDBJ databases">
        <title>Analysis of 21 Apiospora genomes using comparative genomics revels a genus with tremendous synthesis potential of carbohydrate active enzymes and secondary metabolites.</title>
        <authorList>
            <person name="Sorensen T."/>
        </authorList>
    </citation>
    <scope>NUCLEOTIDE SEQUENCE [LARGE SCALE GENOMIC DNA]</scope>
    <source>
        <strain evidence="1 2">CBS 33761</strain>
    </source>
</reference>
<gene>
    <name evidence="1" type="ORF">PG993_007496</name>
</gene>
<evidence type="ECO:0000313" key="2">
    <source>
        <dbReference type="Proteomes" id="UP001444661"/>
    </source>
</evidence>
<protein>
    <submittedName>
        <fullName evidence="1">Uncharacterized protein</fullName>
    </submittedName>
</protein>
<comment type="caution">
    <text evidence="1">The sequence shown here is derived from an EMBL/GenBank/DDBJ whole genome shotgun (WGS) entry which is preliminary data.</text>
</comment>
<name>A0ABR1SXN4_9PEZI</name>
<dbReference type="Proteomes" id="UP001444661">
    <property type="component" value="Unassembled WGS sequence"/>
</dbReference>
<organism evidence="1 2">
    <name type="scientific">Apiospora rasikravindrae</name>
    <dbReference type="NCBI Taxonomy" id="990691"/>
    <lineage>
        <taxon>Eukaryota</taxon>
        <taxon>Fungi</taxon>
        <taxon>Dikarya</taxon>
        <taxon>Ascomycota</taxon>
        <taxon>Pezizomycotina</taxon>
        <taxon>Sordariomycetes</taxon>
        <taxon>Xylariomycetidae</taxon>
        <taxon>Amphisphaeriales</taxon>
        <taxon>Apiosporaceae</taxon>
        <taxon>Apiospora</taxon>
    </lineage>
</organism>
<dbReference type="EMBL" id="JAQQWK010000006">
    <property type="protein sequence ID" value="KAK8039085.1"/>
    <property type="molecule type" value="Genomic_DNA"/>
</dbReference>
<keyword evidence="2" id="KW-1185">Reference proteome</keyword>
<proteinExistence type="predicted"/>
<sequence>MEMAGKSCIYMKAGAGQDGFQKIKTCTLRKADYSAFVSNRDDRTGGADTTLGFFHLFFLRLGVANLDAATAEIANAFNNQAKEKTNSSGGGRITYRYLHVAGRTSEECEVALAVAGTDDKRAAF</sequence>